<dbReference type="CDD" id="cd07724">
    <property type="entry name" value="POD-like_MBL-fold"/>
    <property type="match status" value="1"/>
</dbReference>
<proteinExistence type="predicted"/>
<dbReference type="GO" id="GO:0046872">
    <property type="term" value="F:metal ion binding"/>
    <property type="evidence" value="ECO:0007669"/>
    <property type="project" value="UniProtKB-KW"/>
</dbReference>
<keyword evidence="4" id="KW-1185">Reference proteome</keyword>
<dbReference type="Proteomes" id="UP000242957">
    <property type="component" value="Unassembled WGS sequence"/>
</dbReference>
<accession>A0A1H0EP81</accession>
<gene>
    <name evidence="3" type="ORF">SAMN05216193_105262</name>
</gene>
<dbReference type="RefSeq" id="WP_084315475.1">
    <property type="nucleotide sequence ID" value="NZ_FNIJ01000005.1"/>
</dbReference>
<keyword evidence="1" id="KW-0479">Metal-binding</keyword>
<dbReference type="EMBL" id="FNIJ01000005">
    <property type="protein sequence ID" value="SDN84170.1"/>
    <property type="molecule type" value="Genomic_DNA"/>
</dbReference>
<dbReference type="OrthoDB" id="9784009at2"/>
<dbReference type="PANTHER" id="PTHR43084:SF1">
    <property type="entry name" value="PERSULFIDE DIOXYGENASE ETHE1, MITOCHONDRIAL"/>
    <property type="match status" value="1"/>
</dbReference>
<dbReference type="GO" id="GO:0006749">
    <property type="term" value="P:glutathione metabolic process"/>
    <property type="evidence" value="ECO:0007669"/>
    <property type="project" value="InterPro"/>
</dbReference>
<protein>
    <submittedName>
        <fullName evidence="3">Glyoxylase, beta-lactamase superfamily II</fullName>
    </submittedName>
</protein>
<evidence type="ECO:0000313" key="4">
    <source>
        <dbReference type="Proteomes" id="UP000242957"/>
    </source>
</evidence>
<name>A0A1H0EP81_9PSED</name>
<evidence type="ECO:0000259" key="2">
    <source>
        <dbReference type="SMART" id="SM00849"/>
    </source>
</evidence>
<dbReference type="InterPro" id="IPR044528">
    <property type="entry name" value="POD-like_MBL-fold"/>
</dbReference>
<dbReference type="AlphaFoldDB" id="A0A1H0EP81"/>
<dbReference type="InterPro" id="IPR036866">
    <property type="entry name" value="RibonucZ/Hydroxyglut_hydro"/>
</dbReference>
<dbReference type="STRING" id="198616.SAMN05216193_105262"/>
<dbReference type="InterPro" id="IPR051682">
    <property type="entry name" value="Mito_Persulfide_Diox"/>
</dbReference>
<dbReference type="Gene3D" id="3.60.15.10">
    <property type="entry name" value="Ribonuclease Z/Hydroxyacylglutathione hydrolase-like"/>
    <property type="match status" value="1"/>
</dbReference>
<evidence type="ECO:0000313" key="3">
    <source>
        <dbReference type="EMBL" id="SDN84170.1"/>
    </source>
</evidence>
<dbReference type="PANTHER" id="PTHR43084">
    <property type="entry name" value="PERSULFIDE DIOXYGENASE ETHE1"/>
    <property type="match status" value="1"/>
</dbReference>
<dbReference type="Pfam" id="PF00753">
    <property type="entry name" value="Lactamase_B"/>
    <property type="match status" value="1"/>
</dbReference>
<dbReference type="SMART" id="SM00849">
    <property type="entry name" value="Lactamase_B"/>
    <property type="match status" value="1"/>
</dbReference>
<dbReference type="FunFam" id="3.60.15.10:FF:000033">
    <property type="entry name" value="MBL fold metallo-hydrolase"/>
    <property type="match status" value="1"/>
</dbReference>
<feature type="domain" description="Metallo-beta-lactamase" evidence="2">
    <location>
        <begin position="14"/>
        <end position="204"/>
    </location>
</feature>
<evidence type="ECO:0000256" key="1">
    <source>
        <dbReference type="ARBA" id="ARBA00022723"/>
    </source>
</evidence>
<dbReference type="SUPFAM" id="SSF56281">
    <property type="entry name" value="Metallo-hydrolase/oxidoreductase"/>
    <property type="match status" value="1"/>
</dbReference>
<organism evidence="3 4">
    <name type="scientific">Pseudomonas jinjuensis</name>
    <dbReference type="NCBI Taxonomy" id="198616"/>
    <lineage>
        <taxon>Bacteria</taxon>
        <taxon>Pseudomonadati</taxon>
        <taxon>Pseudomonadota</taxon>
        <taxon>Gammaproteobacteria</taxon>
        <taxon>Pseudomonadales</taxon>
        <taxon>Pseudomonadaceae</taxon>
        <taxon>Pseudomonas</taxon>
    </lineage>
</organism>
<reference evidence="4" key="1">
    <citation type="submission" date="2016-10" db="EMBL/GenBank/DDBJ databases">
        <authorList>
            <person name="Varghese N."/>
            <person name="Submissions S."/>
        </authorList>
    </citation>
    <scope>NUCLEOTIDE SEQUENCE [LARGE SCALE GENOMIC DNA]</scope>
    <source>
        <strain evidence="4">JCM 21621</strain>
    </source>
</reference>
<sequence length="287" mass="32064">MNAQIEAFFDPRTYTYSYVVRDPASDACAIVDPVLDYDAAAGRIGHASADPVIAHVREQGLRVEWLLETHAHADHLSAAAYLQRQLGGRVAIGAGITRVQRTFAGLFNWGEEFRTDGSQFDRLLEDGEELRIGNLTLRVWHTPGHTPSCVSYLVGDAAFVGDTLFMPDYGTARCDFPGGDARMLYRSIQRLFSLPDSTRLFMCHDYKAPGREHFRHETSVAEQRRDNLHVRAGIDEETFVAMRQARDATLAMPALMLPAIQVNMRAGHRPPAESNGVHYLKIPLDQL</sequence>
<dbReference type="InterPro" id="IPR001279">
    <property type="entry name" value="Metallo-B-lactamas"/>
</dbReference>
<dbReference type="GO" id="GO:0050313">
    <property type="term" value="F:sulfur dioxygenase activity"/>
    <property type="evidence" value="ECO:0007669"/>
    <property type="project" value="InterPro"/>
</dbReference>
<dbReference type="GO" id="GO:0070813">
    <property type="term" value="P:hydrogen sulfide metabolic process"/>
    <property type="evidence" value="ECO:0007669"/>
    <property type="project" value="TreeGrafter"/>
</dbReference>